<feature type="domain" description="Ig-like" evidence="8">
    <location>
        <begin position="148"/>
        <end position="227"/>
    </location>
</feature>
<comment type="caution">
    <text evidence="9">The sequence shown here is derived from an EMBL/GenBank/DDBJ whole genome shotgun (WGS) entry which is preliminary data.</text>
</comment>
<evidence type="ECO:0000313" key="10">
    <source>
        <dbReference type="Proteomes" id="UP001352852"/>
    </source>
</evidence>
<dbReference type="PANTHER" id="PTHR45813">
    <property type="entry name" value="IG-LIKE DOMAIN-CONTAINING PROTEIN"/>
    <property type="match status" value="1"/>
</dbReference>
<dbReference type="InterPro" id="IPR013783">
    <property type="entry name" value="Ig-like_fold"/>
</dbReference>
<evidence type="ECO:0000259" key="7">
    <source>
        <dbReference type="PROSITE" id="PS50024"/>
    </source>
</evidence>
<dbReference type="Pfam" id="PF07679">
    <property type="entry name" value="I-set"/>
    <property type="match status" value="1"/>
</dbReference>
<dbReference type="InterPro" id="IPR000832">
    <property type="entry name" value="GPCR_2_secretin-like"/>
</dbReference>
<dbReference type="PANTHER" id="PTHR45813:SF4">
    <property type="entry name" value="ADHESION G PROTEIN-COUPLED RECEPTOR F5"/>
    <property type="match status" value="1"/>
</dbReference>
<dbReference type="Pfam" id="PF01390">
    <property type="entry name" value="SEA"/>
    <property type="match status" value="1"/>
</dbReference>
<dbReference type="InterPro" id="IPR003599">
    <property type="entry name" value="Ig_sub"/>
</dbReference>
<dbReference type="Gene3D" id="2.60.40.10">
    <property type="entry name" value="Immunoglobulins"/>
    <property type="match status" value="2"/>
</dbReference>
<reference evidence="9 10" key="1">
    <citation type="submission" date="2021-06" db="EMBL/GenBank/DDBJ databases">
        <authorList>
            <person name="Palmer J.M."/>
        </authorList>
    </citation>
    <scope>NUCLEOTIDE SEQUENCE [LARGE SCALE GENOMIC DNA]</scope>
    <source>
        <strain evidence="9 10">CL_MEX2019</strain>
        <tissue evidence="9">Muscle</tissue>
    </source>
</reference>
<comment type="subcellular location">
    <subcellularLocation>
        <location evidence="1">Membrane</location>
        <topology evidence="1">Multi-pass membrane protein</topology>
    </subcellularLocation>
</comment>
<evidence type="ECO:0000256" key="6">
    <source>
        <dbReference type="SAM" id="Phobius"/>
    </source>
</evidence>
<dbReference type="EMBL" id="JAHUTJ010050418">
    <property type="protein sequence ID" value="MED6284091.1"/>
    <property type="molecule type" value="Genomic_DNA"/>
</dbReference>
<accession>A0ABU7E9Z6</accession>
<evidence type="ECO:0000256" key="1">
    <source>
        <dbReference type="ARBA" id="ARBA00004141"/>
    </source>
</evidence>
<dbReference type="SMART" id="SM00409">
    <property type="entry name" value="IG"/>
    <property type="match status" value="2"/>
</dbReference>
<dbReference type="Gene3D" id="1.20.1070.10">
    <property type="entry name" value="Rhodopsin 7-helix transmembrane proteins"/>
    <property type="match status" value="1"/>
</dbReference>
<proteinExistence type="predicted"/>
<dbReference type="InterPro" id="IPR000082">
    <property type="entry name" value="SEA_dom"/>
</dbReference>
<keyword evidence="2 6" id="KW-0812">Transmembrane</keyword>
<keyword evidence="4 6" id="KW-0472">Membrane</keyword>
<dbReference type="Proteomes" id="UP001352852">
    <property type="component" value="Unassembled WGS sequence"/>
</dbReference>
<dbReference type="SUPFAM" id="SSF82671">
    <property type="entry name" value="SEA domain"/>
    <property type="match status" value="1"/>
</dbReference>
<gene>
    <name evidence="9" type="ORF">CHARACLAT_015727</name>
</gene>
<dbReference type="SUPFAM" id="SSF48726">
    <property type="entry name" value="Immunoglobulin"/>
    <property type="match status" value="2"/>
</dbReference>
<dbReference type="PROSITE" id="PS50024">
    <property type="entry name" value="SEA"/>
    <property type="match status" value="1"/>
</dbReference>
<evidence type="ECO:0000256" key="4">
    <source>
        <dbReference type="ARBA" id="ARBA00023136"/>
    </source>
</evidence>
<feature type="transmembrane region" description="Helical" evidence="6">
    <location>
        <begin position="502"/>
        <end position="524"/>
    </location>
</feature>
<sequence length="594" mass="64665">MTSSMTSSTPTTANNGPTTVTSKTVATTNATSTVLTSTTTLPALTPATGIDIVMSVKLDKTFIPDYNNKDSADYKSLASSINKLLKNQYEGITGFINVFMTGFRQGSVIVDFTVRTSVFNDTQMAKANDNMKTAMSKEIASVLETGVPEFISATKMKLSPDVIYTGQTMTLTCNSSGFSLGKDVTVEWTFDGFVISSKRHNISFEIPFTLEVSQVILADAGDYQCTLKGKAISFRQYGKVRTNDIKTAPNVQVRGTMFAECAQGKTVPLECCVQSPFKVNWFAGSTSLESGPGSSQNCISYQYLMQSCTVPKEETFTCKVENPAGYEEKTRLTIFLDPITCNSPEYGAGRTNDRAVGKCEEGQTGAKIAVCLESGNWKLVEDTCIVTVIKELLIGSEGLKEEEVGRFTEILSTAVKDEEKQITKSSATISAIVSILNIIANVSKDVKENVMQMLRRRTIGAQADEKHALLVILRCVAILTPLFGLTWSLGIGTMVEPTNKGIHIAFAFFNSLQGFFILVFGTLLDSKIRPLMLRRVPTLSTTSNRTRSTSAGISSHSGLNIFGRLRGRMYVYHLSRTGNSNNTNTASESFTPTH</sequence>
<dbReference type="InterPro" id="IPR036364">
    <property type="entry name" value="SEA_dom_sf"/>
</dbReference>
<keyword evidence="10" id="KW-1185">Reference proteome</keyword>
<evidence type="ECO:0000259" key="8">
    <source>
        <dbReference type="PROSITE" id="PS50835"/>
    </source>
</evidence>
<keyword evidence="3 6" id="KW-1133">Transmembrane helix</keyword>
<dbReference type="InterPro" id="IPR013098">
    <property type="entry name" value="Ig_I-set"/>
</dbReference>
<dbReference type="Pfam" id="PF00002">
    <property type="entry name" value="7tm_2"/>
    <property type="match status" value="1"/>
</dbReference>
<organism evidence="9 10">
    <name type="scientific">Characodon lateralis</name>
    <dbReference type="NCBI Taxonomy" id="208331"/>
    <lineage>
        <taxon>Eukaryota</taxon>
        <taxon>Metazoa</taxon>
        <taxon>Chordata</taxon>
        <taxon>Craniata</taxon>
        <taxon>Vertebrata</taxon>
        <taxon>Euteleostomi</taxon>
        <taxon>Actinopterygii</taxon>
        <taxon>Neopterygii</taxon>
        <taxon>Teleostei</taxon>
        <taxon>Neoteleostei</taxon>
        <taxon>Acanthomorphata</taxon>
        <taxon>Ovalentaria</taxon>
        <taxon>Atherinomorphae</taxon>
        <taxon>Cyprinodontiformes</taxon>
        <taxon>Goodeidae</taxon>
        <taxon>Characodon</taxon>
    </lineage>
</organism>
<feature type="region of interest" description="Disordered" evidence="5">
    <location>
        <begin position="1"/>
        <end position="22"/>
    </location>
</feature>
<feature type="transmembrane region" description="Helical" evidence="6">
    <location>
        <begin position="467"/>
        <end position="490"/>
    </location>
</feature>
<dbReference type="InterPro" id="IPR007110">
    <property type="entry name" value="Ig-like_dom"/>
</dbReference>
<feature type="domain" description="SEA" evidence="7">
    <location>
        <begin position="46"/>
        <end position="168"/>
    </location>
</feature>
<evidence type="ECO:0000256" key="5">
    <source>
        <dbReference type="SAM" id="MobiDB-lite"/>
    </source>
</evidence>
<protein>
    <submittedName>
        <fullName evidence="9">Uncharacterized protein</fullName>
    </submittedName>
</protein>
<dbReference type="PROSITE" id="PS50835">
    <property type="entry name" value="IG_LIKE"/>
    <property type="match status" value="1"/>
</dbReference>
<evidence type="ECO:0000256" key="2">
    <source>
        <dbReference type="ARBA" id="ARBA00022692"/>
    </source>
</evidence>
<name>A0ABU7E9Z6_9TELE</name>
<dbReference type="InterPro" id="IPR051587">
    <property type="entry name" value="Adhesion_GPCR"/>
</dbReference>
<dbReference type="InterPro" id="IPR036179">
    <property type="entry name" value="Ig-like_dom_sf"/>
</dbReference>
<evidence type="ECO:0000313" key="9">
    <source>
        <dbReference type="EMBL" id="MED6284091.1"/>
    </source>
</evidence>
<evidence type="ECO:0000256" key="3">
    <source>
        <dbReference type="ARBA" id="ARBA00022989"/>
    </source>
</evidence>